<dbReference type="Proteomes" id="UP000237968">
    <property type="component" value="Unassembled WGS sequence"/>
</dbReference>
<comment type="caution">
    <text evidence="2">The sequence shown here is derived from an EMBL/GenBank/DDBJ whole genome shotgun (WGS) entry which is preliminary data.</text>
</comment>
<evidence type="ECO:0000313" key="2">
    <source>
        <dbReference type="EMBL" id="PRP90487.1"/>
    </source>
</evidence>
<organism evidence="2 3">
    <name type="scientific">Enhygromyxa salina</name>
    <dbReference type="NCBI Taxonomy" id="215803"/>
    <lineage>
        <taxon>Bacteria</taxon>
        <taxon>Pseudomonadati</taxon>
        <taxon>Myxococcota</taxon>
        <taxon>Polyangia</taxon>
        <taxon>Nannocystales</taxon>
        <taxon>Nannocystaceae</taxon>
        <taxon>Enhygromyxa</taxon>
    </lineage>
</organism>
<gene>
    <name evidence="2" type="ORF">ENSA5_65060</name>
</gene>
<proteinExistence type="predicted"/>
<reference evidence="2 3" key="1">
    <citation type="submission" date="2018-03" db="EMBL/GenBank/DDBJ databases">
        <title>Draft Genome Sequences of the Obligatory Marine Myxobacteria Enhygromyxa salina SWB005.</title>
        <authorList>
            <person name="Poehlein A."/>
            <person name="Moghaddam J.A."/>
            <person name="Harms H."/>
            <person name="Alanjari M."/>
            <person name="Koenig G.M."/>
            <person name="Daniel R."/>
            <person name="Schaeberle T.F."/>
        </authorList>
    </citation>
    <scope>NUCLEOTIDE SEQUENCE [LARGE SCALE GENOMIC DNA]</scope>
    <source>
        <strain evidence="2 3">SWB005</strain>
    </source>
</reference>
<keyword evidence="3" id="KW-1185">Reference proteome</keyword>
<name>A0A2S9XCA6_9BACT</name>
<dbReference type="AlphaFoldDB" id="A0A2S9XCA6"/>
<sequence length="142" mass="15388">MTRLGRLATGLAIGLLVSAAVVALALVVQPSEAPRSASIERPPSMNEVRPSKGGWGTPHAGGPTGSTGLEQGWDALSQVQRVESATREFEQALSYLEVEHKSADALLRARRALTLLRPELSRTRRGIDRHAELERRFEALAE</sequence>
<dbReference type="EMBL" id="PVNK01000281">
    <property type="protein sequence ID" value="PRP90487.1"/>
    <property type="molecule type" value="Genomic_DNA"/>
</dbReference>
<accession>A0A2S9XCA6</accession>
<feature type="region of interest" description="Disordered" evidence="1">
    <location>
        <begin position="33"/>
        <end position="72"/>
    </location>
</feature>
<evidence type="ECO:0000256" key="1">
    <source>
        <dbReference type="SAM" id="MobiDB-lite"/>
    </source>
</evidence>
<evidence type="ECO:0000313" key="3">
    <source>
        <dbReference type="Proteomes" id="UP000237968"/>
    </source>
</evidence>
<protein>
    <submittedName>
        <fullName evidence="2">Uncharacterized protein</fullName>
    </submittedName>
</protein>